<gene>
    <name evidence="1" type="ORF">PXEA_LOCUS2329</name>
</gene>
<dbReference type="OrthoDB" id="1928at2759"/>
<feature type="non-terminal residue" evidence="1">
    <location>
        <position position="1"/>
    </location>
</feature>
<reference evidence="1" key="1">
    <citation type="submission" date="2018-11" db="EMBL/GenBank/DDBJ databases">
        <authorList>
            <consortium name="Pathogen Informatics"/>
        </authorList>
    </citation>
    <scope>NUCLEOTIDE SEQUENCE</scope>
</reference>
<evidence type="ECO:0000313" key="2">
    <source>
        <dbReference type="Proteomes" id="UP000784294"/>
    </source>
</evidence>
<comment type="caution">
    <text evidence="1">The sequence shown here is derived from an EMBL/GenBank/DDBJ whole genome shotgun (WGS) entry which is preliminary data.</text>
</comment>
<evidence type="ECO:0008006" key="3">
    <source>
        <dbReference type="Google" id="ProtNLM"/>
    </source>
</evidence>
<keyword evidence="2" id="KW-1185">Reference proteome</keyword>
<proteinExistence type="predicted"/>
<sequence length="119" mass="13204">ALHIDSFYCESESLSSLYTLRLATAFSSCIRELFSFRSSSTKNRDGISSAIAYPIRLHIDCAHGVGALVFAKLNGYLIETGCPLNFCLHNTLTERKELLNHRCGADYIKVCLLSNCKGH</sequence>
<evidence type="ECO:0000313" key="1">
    <source>
        <dbReference type="EMBL" id="VEL08889.1"/>
    </source>
</evidence>
<dbReference type="AlphaFoldDB" id="A0A3S4ZWJ9"/>
<dbReference type="EMBL" id="CAAALY010004977">
    <property type="protein sequence ID" value="VEL08889.1"/>
    <property type="molecule type" value="Genomic_DNA"/>
</dbReference>
<dbReference type="Proteomes" id="UP000784294">
    <property type="component" value="Unassembled WGS sequence"/>
</dbReference>
<accession>A0A3S4ZWJ9</accession>
<organism evidence="1 2">
    <name type="scientific">Protopolystoma xenopodis</name>
    <dbReference type="NCBI Taxonomy" id="117903"/>
    <lineage>
        <taxon>Eukaryota</taxon>
        <taxon>Metazoa</taxon>
        <taxon>Spiralia</taxon>
        <taxon>Lophotrochozoa</taxon>
        <taxon>Platyhelminthes</taxon>
        <taxon>Monogenea</taxon>
        <taxon>Polyopisthocotylea</taxon>
        <taxon>Polystomatidea</taxon>
        <taxon>Polystomatidae</taxon>
        <taxon>Protopolystoma</taxon>
    </lineage>
</organism>
<name>A0A3S4ZWJ9_9PLAT</name>
<protein>
    <recommendedName>
        <fullName evidence="3">Alpha-D-phosphohexomutase alpha/beta/alpha domain-containing protein</fullName>
    </recommendedName>
</protein>